<dbReference type="GO" id="GO:0005829">
    <property type="term" value="C:cytosol"/>
    <property type="evidence" value="ECO:0007669"/>
    <property type="project" value="TreeGrafter"/>
</dbReference>
<dbReference type="AlphaFoldDB" id="A0A2S4KLM3"/>
<dbReference type="EMBL" id="PKSG01001104">
    <property type="protein sequence ID" value="POR31081.1"/>
    <property type="molecule type" value="Genomic_DNA"/>
</dbReference>
<reference evidence="1 2" key="1">
    <citation type="submission" date="2018-01" db="EMBL/GenBank/DDBJ databases">
        <title>Harnessing the power of phylogenomics to disentangle the directionality and signatures of interkingdom host jumping in the parasitic fungal genus Tolypocladium.</title>
        <authorList>
            <person name="Quandt C.A."/>
            <person name="Patterson W."/>
            <person name="Spatafora J.W."/>
        </authorList>
    </citation>
    <scope>NUCLEOTIDE SEQUENCE [LARGE SCALE GENOMIC DNA]</scope>
    <source>
        <strain evidence="1 2">NRBC 100945</strain>
    </source>
</reference>
<sequence>MSRELISSEKFPPKPHNCECLRESHADHVSWFLLTKLANRLSGPAVKVPGLVFCAGQTATGEIRQATRVWLLESLTDARITYLQRAVLQNLKEVLELAGSSLEKVVKYNVYLADMKDFAAMNEVYIDFLPNPKPSRSCLQALAPGKGTVIEIECIAQA</sequence>
<dbReference type="STRING" id="94208.A0A2S4KLM3"/>
<dbReference type="InterPro" id="IPR006175">
    <property type="entry name" value="YjgF/YER057c/UK114"/>
</dbReference>
<dbReference type="PANTHER" id="PTHR11803:SF12">
    <property type="entry name" value="TRANSLATION INITIATION INHIBITOR"/>
    <property type="match status" value="1"/>
</dbReference>
<dbReference type="OrthoDB" id="309640at2759"/>
<dbReference type="Gene3D" id="3.30.1330.40">
    <property type="entry name" value="RutC-like"/>
    <property type="match status" value="1"/>
</dbReference>
<dbReference type="SUPFAM" id="SSF55298">
    <property type="entry name" value="YjgF-like"/>
    <property type="match status" value="1"/>
</dbReference>
<accession>A0A2S4KLM3</accession>
<name>A0A2S4KLM3_9HYPO</name>
<dbReference type="Proteomes" id="UP000237481">
    <property type="component" value="Unassembled WGS sequence"/>
</dbReference>
<dbReference type="GO" id="GO:0019239">
    <property type="term" value="F:deaminase activity"/>
    <property type="evidence" value="ECO:0007669"/>
    <property type="project" value="TreeGrafter"/>
</dbReference>
<protein>
    <submittedName>
        <fullName evidence="1">Protein mmf2, mitochondrial</fullName>
    </submittedName>
</protein>
<organism evidence="1 2">
    <name type="scientific">Tolypocladium paradoxum</name>
    <dbReference type="NCBI Taxonomy" id="94208"/>
    <lineage>
        <taxon>Eukaryota</taxon>
        <taxon>Fungi</taxon>
        <taxon>Dikarya</taxon>
        <taxon>Ascomycota</taxon>
        <taxon>Pezizomycotina</taxon>
        <taxon>Sordariomycetes</taxon>
        <taxon>Hypocreomycetidae</taxon>
        <taxon>Hypocreales</taxon>
        <taxon>Ophiocordycipitaceae</taxon>
        <taxon>Tolypocladium</taxon>
    </lineage>
</organism>
<gene>
    <name evidence="1" type="ORF">TPAR_08688</name>
</gene>
<comment type="caution">
    <text evidence="1">The sequence shown here is derived from an EMBL/GenBank/DDBJ whole genome shotgun (WGS) entry which is preliminary data.</text>
</comment>
<dbReference type="PANTHER" id="PTHR11803">
    <property type="entry name" value="2-IMINOBUTANOATE/2-IMINOPROPANOATE DEAMINASE RIDA"/>
    <property type="match status" value="1"/>
</dbReference>
<keyword evidence="2" id="KW-1185">Reference proteome</keyword>
<proteinExistence type="predicted"/>
<evidence type="ECO:0000313" key="1">
    <source>
        <dbReference type="EMBL" id="POR31081.1"/>
    </source>
</evidence>
<evidence type="ECO:0000313" key="2">
    <source>
        <dbReference type="Proteomes" id="UP000237481"/>
    </source>
</evidence>
<dbReference type="CDD" id="cd00448">
    <property type="entry name" value="YjgF_YER057c_UK114_family"/>
    <property type="match status" value="1"/>
</dbReference>
<dbReference type="GO" id="GO:0005739">
    <property type="term" value="C:mitochondrion"/>
    <property type="evidence" value="ECO:0007669"/>
    <property type="project" value="TreeGrafter"/>
</dbReference>
<dbReference type="InterPro" id="IPR035959">
    <property type="entry name" value="RutC-like_sf"/>
</dbReference>
<dbReference type="Pfam" id="PF01042">
    <property type="entry name" value="Ribonuc_L-PSP"/>
    <property type="match status" value="1"/>
</dbReference>